<dbReference type="RefSeq" id="XP_009162937.1">
    <property type="nucleotide sequence ID" value="XM_009164673.1"/>
</dbReference>
<dbReference type="CTD" id="20314989"/>
<dbReference type="AlphaFoldDB" id="A0A075A1R2"/>
<gene>
    <name evidence="1" type="ORF">T265_00801</name>
</gene>
<reference evidence="1 2" key="1">
    <citation type="submission" date="2013-11" db="EMBL/GenBank/DDBJ databases">
        <title>Opisthorchis viverrini - life in the bile duct.</title>
        <authorList>
            <person name="Young N.D."/>
            <person name="Nagarajan N."/>
            <person name="Lin S.J."/>
            <person name="Korhonen P.K."/>
            <person name="Jex A.R."/>
            <person name="Hall R.S."/>
            <person name="Safavi-Hemami H."/>
            <person name="Kaewkong W."/>
            <person name="Bertrand D."/>
            <person name="Gao S."/>
            <person name="Seet Q."/>
            <person name="Wongkham S."/>
            <person name="Teh B.T."/>
            <person name="Wongkham C."/>
            <person name="Intapan P.M."/>
            <person name="Maleewong W."/>
            <person name="Yang X."/>
            <person name="Hu M."/>
            <person name="Wang Z."/>
            <person name="Hofmann A."/>
            <person name="Sternberg P.W."/>
            <person name="Tan P."/>
            <person name="Wang J."/>
            <person name="Gasser R.B."/>
        </authorList>
    </citation>
    <scope>NUCLEOTIDE SEQUENCE [LARGE SCALE GENOMIC DNA]</scope>
</reference>
<dbReference type="Proteomes" id="UP000054324">
    <property type="component" value="Unassembled WGS sequence"/>
</dbReference>
<sequence length="172" mass="19499">METKTSWTNWKVHGSNPTSACRFLLSRLGRSGNIPALVPPSYGTAAGHRKVPQIYHLKHSNKFRKVRQCSSAYLRIKRIRILLGVNLIPRYMSNGEILETVGDAFLTRAKSIRHHRNRGREFTDLKVRGSNPTSVFRLPLYRLRQPGRIPALVPPSCGIGARYRKGVTAERI</sequence>
<dbReference type="OrthoDB" id="269496at2759"/>
<name>A0A075A1R2_OPIVI</name>
<evidence type="ECO:0000313" key="1">
    <source>
        <dbReference type="EMBL" id="KER33301.1"/>
    </source>
</evidence>
<protein>
    <submittedName>
        <fullName evidence="1">Uncharacterized protein</fullName>
    </submittedName>
</protein>
<accession>A0A075A1R2</accession>
<proteinExistence type="predicted"/>
<keyword evidence="2" id="KW-1185">Reference proteome</keyword>
<organism evidence="1 2">
    <name type="scientific">Opisthorchis viverrini</name>
    <name type="common">Southeast Asian liver fluke</name>
    <dbReference type="NCBI Taxonomy" id="6198"/>
    <lineage>
        <taxon>Eukaryota</taxon>
        <taxon>Metazoa</taxon>
        <taxon>Spiralia</taxon>
        <taxon>Lophotrochozoa</taxon>
        <taxon>Platyhelminthes</taxon>
        <taxon>Trematoda</taxon>
        <taxon>Digenea</taxon>
        <taxon>Opisthorchiida</taxon>
        <taxon>Opisthorchiata</taxon>
        <taxon>Opisthorchiidae</taxon>
        <taxon>Opisthorchis</taxon>
    </lineage>
</organism>
<dbReference type="EMBL" id="KL596626">
    <property type="protein sequence ID" value="KER33301.1"/>
    <property type="molecule type" value="Genomic_DNA"/>
</dbReference>
<evidence type="ECO:0000313" key="2">
    <source>
        <dbReference type="Proteomes" id="UP000054324"/>
    </source>
</evidence>
<dbReference type="GeneID" id="20314989"/>
<dbReference type="KEGG" id="ovi:T265_00801"/>